<dbReference type="EMBL" id="GL379946">
    <property type="protein sequence ID" value="EGT37555.1"/>
    <property type="molecule type" value="Genomic_DNA"/>
</dbReference>
<evidence type="ECO:0008006" key="4">
    <source>
        <dbReference type="Google" id="ProtNLM"/>
    </source>
</evidence>
<dbReference type="OMA" id="IVETDYW"/>
<sequence length="274" mass="30476">MTLPLLVSLVGLTSCVLVISINFLTATRTNRMKIKKRIDLVLIYIRCILDVFVGFSVVIYISVIVLKTLNVNKVNVKTTYFVVFSSLPSALLWPIRFFLSICIAVWRIVCLARPQFAESSGLKVVCSIVIISSVSIGITEVVVFFLGCSVKFTAHPGCMALACMAGPCFITYSTINRMILFSLAFICALVFAILICFCETKETRGKRIVETDYWFLLCMFNTTVFDCIPFAITLIAGTDFSSNNFGPFVNTLNMLGACFDAVIVSKIFETHQFL</sequence>
<feature type="transmembrane region" description="Helical" evidence="1">
    <location>
        <begin position="212"/>
        <end position="236"/>
    </location>
</feature>
<dbReference type="InParanoid" id="G0NU04"/>
<dbReference type="InterPro" id="IPR019420">
    <property type="entry name" value="7TM_GPCR_serpentine_rcpt_Srbc"/>
</dbReference>
<feature type="transmembrane region" description="Helical" evidence="1">
    <location>
        <begin position="6"/>
        <end position="26"/>
    </location>
</feature>
<keyword evidence="1" id="KW-0812">Transmembrane</keyword>
<feature type="transmembrane region" description="Helical" evidence="1">
    <location>
        <begin position="47"/>
        <end position="70"/>
    </location>
</feature>
<organism evidence="3">
    <name type="scientific">Caenorhabditis brenneri</name>
    <name type="common">Nematode worm</name>
    <dbReference type="NCBI Taxonomy" id="135651"/>
    <lineage>
        <taxon>Eukaryota</taxon>
        <taxon>Metazoa</taxon>
        <taxon>Ecdysozoa</taxon>
        <taxon>Nematoda</taxon>
        <taxon>Chromadorea</taxon>
        <taxon>Rhabditida</taxon>
        <taxon>Rhabditina</taxon>
        <taxon>Rhabditomorpha</taxon>
        <taxon>Rhabditoidea</taxon>
        <taxon>Rhabditidae</taxon>
        <taxon>Peloderinae</taxon>
        <taxon>Caenorhabditis</taxon>
    </lineage>
</organism>
<accession>G0NU04</accession>
<keyword evidence="3" id="KW-1185">Reference proteome</keyword>
<dbReference type="Pfam" id="PF10316">
    <property type="entry name" value="7TM_GPCR_Srbc"/>
    <property type="match status" value="1"/>
</dbReference>
<dbReference type="AlphaFoldDB" id="G0NU04"/>
<feature type="transmembrane region" description="Helical" evidence="1">
    <location>
        <begin position="90"/>
        <end position="112"/>
    </location>
</feature>
<dbReference type="HOGENOM" id="CLU_1016446_0_0_1"/>
<evidence type="ECO:0000313" key="3">
    <source>
        <dbReference type="Proteomes" id="UP000008068"/>
    </source>
</evidence>
<keyword evidence="1" id="KW-0472">Membrane</keyword>
<dbReference type="eggNOG" id="ENOG502TIFG">
    <property type="taxonomic scope" value="Eukaryota"/>
</dbReference>
<reference evidence="3" key="1">
    <citation type="submission" date="2011-07" db="EMBL/GenBank/DDBJ databases">
        <authorList>
            <consortium name="Caenorhabditis brenneri Sequencing and Analysis Consortium"/>
            <person name="Wilson R.K."/>
        </authorList>
    </citation>
    <scope>NUCLEOTIDE SEQUENCE [LARGE SCALE GENOMIC DNA]</scope>
    <source>
        <strain evidence="3">PB2801</strain>
    </source>
</reference>
<feature type="transmembrane region" description="Helical" evidence="1">
    <location>
        <begin position="124"/>
        <end position="146"/>
    </location>
</feature>
<proteinExistence type="predicted"/>
<keyword evidence="1" id="KW-1133">Transmembrane helix</keyword>
<dbReference type="PANTHER" id="PTHR10664">
    <property type="entry name" value="SERPENTINE RECEPTOR-C.ELEGANS"/>
    <property type="match status" value="1"/>
</dbReference>
<evidence type="ECO:0000313" key="2">
    <source>
        <dbReference type="EMBL" id="EGT37555.1"/>
    </source>
</evidence>
<gene>
    <name evidence="2" type="ORF">CAEBREN_10972</name>
</gene>
<dbReference type="Proteomes" id="UP000008068">
    <property type="component" value="Unassembled WGS sequence"/>
</dbReference>
<evidence type="ECO:0000256" key="1">
    <source>
        <dbReference type="SAM" id="Phobius"/>
    </source>
</evidence>
<name>G0NU04_CAEBE</name>
<protein>
    <recommendedName>
        <fullName evidence="4">Serpentine receptor class gamma</fullName>
    </recommendedName>
</protein>
<feature type="transmembrane region" description="Helical" evidence="1">
    <location>
        <begin position="179"/>
        <end position="200"/>
    </location>
</feature>
<dbReference type="OrthoDB" id="10364398at2759"/>